<dbReference type="Gene3D" id="3.40.50.2300">
    <property type="match status" value="2"/>
</dbReference>
<dbReference type="Pfam" id="PF13458">
    <property type="entry name" value="Peripla_BP_6"/>
    <property type="match status" value="1"/>
</dbReference>
<dbReference type="InterPro" id="IPR006311">
    <property type="entry name" value="TAT_signal"/>
</dbReference>
<dbReference type="InterPro" id="IPR028081">
    <property type="entry name" value="Leu-bd"/>
</dbReference>
<proteinExistence type="inferred from homology"/>
<keyword evidence="4" id="KW-0029">Amino-acid transport</keyword>
<dbReference type="PROSITE" id="PS51318">
    <property type="entry name" value="TAT"/>
    <property type="match status" value="1"/>
</dbReference>
<dbReference type="AlphaFoldDB" id="A0AAU7JGV8"/>
<dbReference type="PRINTS" id="PR00337">
    <property type="entry name" value="LEUILEVALBP"/>
</dbReference>
<evidence type="ECO:0000259" key="6">
    <source>
        <dbReference type="Pfam" id="PF13458"/>
    </source>
</evidence>
<organism evidence="7">
    <name type="scientific">Alsobacter sp. KACC 23698</name>
    <dbReference type="NCBI Taxonomy" id="3149229"/>
    <lineage>
        <taxon>Bacteria</taxon>
        <taxon>Pseudomonadati</taxon>
        <taxon>Pseudomonadota</taxon>
        <taxon>Alphaproteobacteria</taxon>
        <taxon>Hyphomicrobiales</taxon>
        <taxon>Alsobacteraceae</taxon>
        <taxon>Alsobacter</taxon>
    </lineage>
</organism>
<reference evidence="7" key="1">
    <citation type="submission" date="2024-05" db="EMBL/GenBank/DDBJ databases">
        <authorList>
            <person name="Kim S."/>
            <person name="Heo J."/>
            <person name="Choi H."/>
            <person name="Choi Y."/>
            <person name="Kwon S.-W."/>
            <person name="Kim Y."/>
        </authorList>
    </citation>
    <scope>NUCLEOTIDE SEQUENCE</scope>
    <source>
        <strain evidence="7">KACC 23698</strain>
    </source>
</reference>
<sequence>MSTSNPGTSVSRTRRAVLGALGAAALAAASGPAAAQESVKIGLILPMTGASASTGKQAEAGAKLWIQQNGATVAGKKVELIVKDDTGAPDVTKRLAQELVVNDKVNVLMGFGLTPLALAVAPIATQAKIPQIVTAAATAIITEQSPFIVRTSFTLPQATVPMAEWSAKNGVKKVVTLVSDYGPGIDAEKAFKEAFSKAGGEVTAELRVPLRNPDFAPFLQRVKDSAPDAVFVFLPSGFGATFMKQYAERGLTQAGIKLIATGDVLDDDLLNEIGDSALGVVNTHHYSASHDSPENKAFVEAFKKANNFRPNFMAVGAYDGMQLVYKALEKTKGSTDGQALLDAMKGMSWTSVRGPVQIDPETRDIIQNIYVRKVEKVGGELFNQEFATIEKVKDPVKAAKKQ</sequence>
<evidence type="ECO:0000313" key="7">
    <source>
        <dbReference type="EMBL" id="XBO39430.1"/>
    </source>
</evidence>
<feature type="domain" description="Leucine-binding protein" evidence="6">
    <location>
        <begin position="38"/>
        <end position="376"/>
    </location>
</feature>
<evidence type="ECO:0000256" key="5">
    <source>
        <dbReference type="SAM" id="SignalP"/>
    </source>
</evidence>
<evidence type="ECO:0000256" key="4">
    <source>
        <dbReference type="ARBA" id="ARBA00022970"/>
    </source>
</evidence>
<dbReference type="PANTHER" id="PTHR30483">
    <property type="entry name" value="LEUCINE-SPECIFIC-BINDING PROTEIN"/>
    <property type="match status" value="1"/>
</dbReference>
<dbReference type="PANTHER" id="PTHR30483:SF6">
    <property type="entry name" value="PERIPLASMIC BINDING PROTEIN OF ABC TRANSPORTER FOR NATURAL AMINO ACIDS"/>
    <property type="match status" value="1"/>
</dbReference>
<dbReference type="InterPro" id="IPR028082">
    <property type="entry name" value="Peripla_BP_I"/>
</dbReference>
<feature type="signal peptide" evidence="5">
    <location>
        <begin position="1"/>
        <end position="35"/>
    </location>
</feature>
<gene>
    <name evidence="7" type="ORF">ABEG18_01180</name>
</gene>
<evidence type="ECO:0000256" key="3">
    <source>
        <dbReference type="ARBA" id="ARBA00022729"/>
    </source>
</evidence>
<evidence type="ECO:0000256" key="1">
    <source>
        <dbReference type="ARBA" id="ARBA00010062"/>
    </source>
</evidence>
<comment type="similarity">
    <text evidence="1">Belongs to the leucine-binding protein family.</text>
</comment>
<feature type="chain" id="PRO_5043963908" evidence="5">
    <location>
        <begin position="36"/>
        <end position="402"/>
    </location>
</feature>
<dbReference type="InterPro" id="IPR000709">
    <property type="entry name" value="Leu_Ile_Val-bd"/>
</dbReference>
<dbReference type="EMBL" id="CP157484">
    <property type="protein sequence ID" value="XBO39430.1"/>
    <property type="molecule type" value="Genomic_DNA"/>
</dbReference>
<name>A0AAU7JGV8_9HYPH</name>
<protein>
    <submittedName>
        <fullName evidence="7">ABC transporter substrate-binding protein</fullName>
    </submittedName>
</protein>
<keyword evidence="2" id="KW-0813">Transport</keyword>
<accession>A0AAU7JGV8</accession>
<keyword evidence="3 5" id="KW-0732">Signal</keyword>
<dbReference type="CDD" id="cd20013">
    <property type="entry name" value="PBP1_RPA0985_benzoate-like"/>
    <property type="match status" value="1"/>
</dbReference>
<dbReference type="InterPro" id="IPR051010">
    <property type="entry name" value="BCAA_transport"/>
</dbReference>
<evidence type="ECO:0000256" key="2">
    <source>
        <dbReference type="ARBA" id="ARBA00022448"/>
    </source>
</evidence>
<dbReference type="GO" id="GO:0006865">
    <property type="term" value="P:amino acid transport"/>
    <property type="evidence" value="ECO:0007669"/>
    <property type="project" value="UniProtKB-KW"/>
</dbReference>
<dbReference type="RefSeq" id="WP_406856272.1">
    <property type="nucleotide sequence ID" value="NZ_CP157484.1"/>
</dbReference>
<dbReference type="SUPFAM" id="SSF53822">
    <property type="entry name" value="Periplasmic binding protein-like I"/>
    <property type="match status" value="1"/>
</dbReference>